<dbReference type="Proteomes" id="UP000762676">
    <property type="component" value="Unassembled WGS sequence"/>
</dbReference>
<evidence type="ECO:0000313" key="3">
    <source>
        <dbReference type="Proteomes" id="UP000762676"/>
    </source>
</evidence>
<dbReference type="EMBL" id="BMAT01012539">
    <property type="protein sequence ID" value="GFR94271.1"/>
    <property type="molecule type" value="Genomic_DNA"/>
</dbReference>
<feature type="region of interest" description="Disordered" evidence="1">
    <location>
        <begin position="1"/>
        <end position="20"/>
    </location>
</feature>
<comment type="caution">
    <text evidence="2">The sequence shown here is derived from an EMBL/GenBank/DDBJ whole genome shotgun (WGS) entry which is preliminary data.</text>
</comment>
<protein>
    <submittedName>
        <fullName evidence="2">Uncharacterized protein</fullName>
    </submittedName>
</protein>
<dbReference type="AlphaFoldDB" id="A0AAV4H947"/>
<accession>A0AAV4H947</accession>
<gene>
    <name evidence="2" type="ORF">ElyMa_006246000</name>
</gene>
<name>A0AAV4H947_9GAST</name>
<proteinExistence type="predicted"/>
<organism evidence="2 3">
    <name type="scientific">Elysia marginata</name>
    <dbReference type="NCBI Taxonomy" id="1093978"/>
    <lineage>
        <taxon>Eukaryota</taxon>
        <taxon>Metazoa</taxon>
        <taxon>Spiralia</taxon>
        <taxon>Lophotrochozoa</taxon>
        <taxon>Mollusca</taxon>
        <taxon>Gastropoda</taxon>
        <taxon>Heterobranchia</taxon>
        <taxon>Euthyneura</taxon>
        <taxon>Panpulmonata</taxon>
        <taxon>Sacoglossa</taxon>
        <taxon>Placobranchoidea</taxon>
        <taxon>Plakobranchidae</taxon>
        <taxon>Elysia</taxon>
    </lineage>
</organism>
<evidence type="ECO:0000256" key="1">
    <source>
        <dbReference type="SAM" id="MobiDB-lite"/>
    </source>
</evidence>
<reference evidence="2 3" key="1">
    <citation type="journal article" date="2021" name="Elife">
        <title>Chloroplast acquisition without the gene transfer in kleptoplastic sea slugs, Plakobranchus ocellatus.</title>
        <authorList>
            <person name="Maeda T."/>
            <person name="Takahashi S."/>
            <person name="Yoshida T."/>
            <person name="Shimamura S."/>
            <person name="Takaki Y."/>
            <person name="Nagai Y."/>
            <person name="Toyoda A."/>
            <person name="Suzuki Y."/>
            <person name="Arimoto A."/>
            <person name="Ishii H."/>
            <person name="Satoh N."/>
            <person name="Nishiyama T."/>
            <person name="Hasebe M."/>
            <person name="Maruyama T."/>
            <person name="Minagawa J."/>
            <person name="Obokata J."/>
            <person name="Shigenobu S."/>
        </authorList>
    </citation>
    <scope>NUCLEOTIDE SEQUENCE [LARGE SCALE GENOMIC DNA]</scope>
</reference>
<evidence type="ECO:0000313" key="2">
    <source>
        <dbReference type="EMBL" id="GFR94271.1"/>
    </source>
</evidence>
<keyword evidence="3" id="KW-1185">Reference proteome</keyword>
<sequence>MQPCSVGASGFPSVSGPGLRDAPQASKSFSAGYNLGKPAVPFLFTSTLHDIKDFLKVLVAVGHQGSVVNVAYDLDDVPLMMRSFM</sequence>